<dbReference type="PROSITE" id="PS50994">
    <property type="entry name" value="INTEGRASE"/>
    <property type="match status" value="1"/>
</dbReference>
<organism evidence="2 3">
    <name type="scientific">Maylandia zebra</name>
    <name type="common">zebra mbuna</name>
    <dbReference type="NCBI Taxonomy" id="106582"/>
    <lineage>
        <taxon>Eukaryota</taxon>
        <taxon>Metazoa</taxon>
        <taxon>Chordata</taxon>
        <taxon>Craniata</taxon>
        <taxon>Vertebrata</taxon>
        <taxon>Euteleostomi</taxon>
        <taxon>Actinopterygii</taxon>
        <taxon>Neopterygii</taxon>
        <taxon>Teleostei</taxon>
        <taxon>Neoteleostei</taxon>
        <taxon>Acanthomorphata</taxon>
        <taxon>Ovalentaria</taxon>
        <taxon>Cichlomorphae</taxon>
        <taxon>Cichliformes</taxon>
        <taxon>Cichlidae</taxon>
        <taxon>African cichlids</taxon>
        <taxon>Pseudocrenilabrinae</taxon>
        <taxon>Haplochromini</taxon>
        <taxon>Maylandia</taxon>
        <taxon>Maylandia zebra complex</taxon>
    </lineage>
</organism>
<reference evidence="2" key="3">
    <citation type="submission" date="2025-09" db="UniProtKB">
        <authorList>
            <consortium name="Ensembl"/>
        </authorList>
    </citation>
    <scope>IDENTIFICATION</scope>
</reference>
<dbReference type="PANTHER" id="PTHR37984">
    <property type="entry name" value="PROTEIN CBG26694"/>
    <property type="match status" value="1"/>
</dbReference>
<sequence length="234" mass="26368">MCAATRFPEAIPLRTIKVKAIVRALVNFFSTFGLPKSVQTDQGSNFMSKIFAQVLKSLSIKHQKSSAYHPESQGALERFHQTLKTMMRKFCLESGREWDEGLPLLLLAVRESVQESTGFSPAELVFGHTVRGPLRLLKERYLSNTATPEQNVLDYVSCFRERLHKACEIAREALSASQEKMKRNFDKKSVQRKFEVGDKVLTLLSVPGSSLQAKFCGPYTVQEKLSDTDYVIGT</sequence>
<keyword evidence="3" id="KW-1185">Reference proteome</keyword>
<dbReference type="GeneTree" id="ENSGT01050000244855"/>
<dbReference type="STRING" id="106582.ENSMZEP00005006651"/>
<dbReference type="AlphaFoldDB" id="A0A3P9BA35"/>
<proteinExistence type="predicted"/>
<dbReference type="InterPro" id="IPR036397">
    <property type="entry name" value="RNaseH_sf"/>
</dbReference>
<dbReference type="InterPro" id="IPR001584">
    <property type="entry name" value="Integrase_cat-core"/>
</dbReference>
<dbReference type="Ensembl" id="ENSMZET00005006950.1">
    <property type="protein sequence ID" value="ENSMZEP00005006651.1"/>
    <property type="gene ID" value="ENSMZEG00005005141.1"/>
</dbReference>
<protein>
    <recommendedName>
        <fullName evidence="1">Integrase catalytic domain-containing protein</fullName>
    </recommendedName>
</protein>
<feature type="domain" description="Integrase catalytic" evidence="1">
    <location>
        <begin position="1"/>
        <end position="129"/>
    </location>
</feature>
<dbReference type="GO" id="GO:0015074">
    <property type="term" value="P:DNA integration"/>
    <property type="evidence" value="ECO:0007669"/>
    <property type="project" value="InterPro"/>
</dbReference>
<dbReference type="InterPro" id="IPR012337">
    <property type="entry name" value="RNaseH-like_sf"/>
</dbReference>
<reference evidence="2" key="2">
    <citation type="submission" date="2025-08" db="UniProtKB">
        <authorList>
            <consortium name="Ensembl"/>
        </authorList>
    </citation>
    <scope>IDENTIFICATION</scope>
</reference>
<dbReference type="PANTHER" id="PTHR37984:SF15">
    <property type="entry name" value="INTEGRASE CATALYTIC DOMAIN-CONTAINING PROTEIN"/>
    <property type="match status" value="1"/>
</dbReference>
<evidence type="ECO:0000259" key="1">
    <source>
        <dbReference type="PROSITE" id="PS50994"/>
    </source>
</evidence>
<evidence type="ECO:0000313" key="2">
    <source>
        <dbReference type="Ensembl" id="ENSMZEP00005006651.1"/>
    </source>
</evidence>
<reference evidence="2 3" key="1">
    <citation type="journal article" date="2014" name="Nature">
        <title>The genomic substrate for adaptive radiation in African cichlid fish.</title>
        <authorList>
            <person name="Brawand D."/>
            <person name="Wagner C.E."/>
            <person name="Li Y.I."/>
            <person name="Malinsky M."/>
            <person name="Keller I."/>
            <person name="Fan S."/>
            <person name="Simakov O."/>
            <person name="Ng A.Y."/>
            <person name="Lim Z.W."/>
            <person name="Bezault E."/>
            <person name="Turner-Maier J."/>
            <person name="Johnson J."/>
            <person name="Alcazar R."/>
            <person name="Noh H.J."/>
            <person name="Russell P."/>
            <person name="Aken B."/>
            <person name="Alfoldi J."/>
            <person name="Amemiya C."/>
            <person name="Azzouzi N."/>
            <person name="Baroiller J.F."/>
            <person name="Barloy-Hubler F."/>
            <person name="Berlin A."/>
            <person name="Bloomquist R."/>
            <person name="Carleton K.L."/>
            <person name="Conte M.A."/>
            <person name="D'Cotta H."/>
            <person name="Eshel O."/>
            <person name="Gaffney L."/>
            <person name="Galibert F."/>
            <person name="Gante H.F."/>
            <person name="Gnerre S."/>
            <person name="Greuter L."/>
            <person name="Guyon R."/>
            <person name="Haddad N.S."/>
            <person name="Haerty W."/>
            <person name="Harris R.M."/>
            <person name="Hofmann H.A."/>
            <person name="Hourlier T."/>
            <person name="Hulata G."/>
            <person name="Jaffe D.B."/>
            <person name="Lara M."/>
            <person name="Lee A.P."/>
            <person name="MacCallum I."/>
            <person name="Mwaiko S."/>
            <person name="Nikaido M."/>
            <person name="Nishihara H."/>
            <person name="Ozouf-Costaz C."/>
            <person name="Penman D.J."/>
            <person name="Przybylski D."/>
            <person name="Rakotomanga M."/>
            <person name="Renn S.C.P."/>
            <person name="Ribeiro F.J."/>
            <person name="Ron M."/>
            <person name="Salzburger W."/>
            <person name="Sanchez-Pulido L."/>
            <person name="Santos M.E."/>
            <person name="Searle S."/>
            <person name="Sharpe T."/>
            <person name="Swofford R."/>
            <person name="Tan F.J."/>
            <person name="Williams L."/>
            <person name="Young S."/>
            <person name="Yin S."/>
            <person name="Okada N."/>
            <person name="Kocher T.D."/>
            <person name="Miska E.A."/>
            <person name="Lander E.S."/>
            <person name="Venkatesh B."/>
            <person name="Fernald R.D."/>
            <person name="Meyer A."/>
            <person name="Ponting C.P."/>
            <person name="Streelman J.T."/>
            <person name="Lindblad-Toh K."/>
            <person name="Seehausen O."/>
            <person name="Di Palma F."/>
        </authorList>
    </citation>
    <scope>NUCLEOTIDE SEQUENCE</scope>
</reference>
<dbReference type="InterPro" id="IPR050951">
    <property type="entry name" value="Retrovirus_Pol_polyprotein"/>
</dbReference>
<dbReference type="GO" id="GO:0003676">
    <property type="term" value="F:nucleic acid binding"/>
    <property type="evidence" value="ECO:0007669"/>
    <property type="project" value="InterPro"/>
</dbReference>
<dbReference type="SUPFAM" id="SSF53098">
    <property type="entry name" value="Ribonuclease H-like"/>
    <property type="match status" value="1"/>
</dbReference>
<dbReference type="Gene3D" id="3.30.420.10">
    <property type="entry name" value="Ribonuclease H-like superfamily/Ribonuclease H"/>
    <property type="match status" value="1"/>
</dbReference>
<name>A0A3P9BA35_9CICH</name>
<dbReference type="Pfam" id="PF00665">
    <property type="entry name" value="rve"/>
    <property type="match status" value="1"/>
</dbReference>
<evidence type="ECO:0000313" key="3">
    <source>
        <dbReference type="Proteomes" id="UP000265160"/>
    </source>
</evidence>
<accession>A0A3P9BA35</accession>
<dbReference type="FunFam" id="3.30.420.10:FF:000032">
    <property type="entry name" value="Retrovirus-related Pol polyprotein from transposon 297-like Protein"/>
    <property type="match status" value="1"/>
</dbReference>
<dbReference type="Proteomes" id="UP000265160">
    <property type="component" value="LG12"/>
</dbReference>